<dbReference type="InterPro" id="IPR002081">
    <property type="entry name" value="Cryptochrome/DNA_photolyase_1"/>
</dbReference>
<dbReference type="GO" id="GO:0003904">
    <property type="term" value="F:deoxyribodipyrimidine photo-lyase activity"/>
    <property type="evidence" value="ECO:0007669"/>
    <property type="project" value="TreeGrafter"/>
</dbReference>
<dbReference type="OrthoDB" id="435881at2759"/>
<comment type="cofactor">
    <cofactor evidence="5">
        <name>FAD</name>
        <dbReference type="ChEBI" id="CHEBI:57692"/>
    </cofactor>
    <text evidence="5">Binds 1 FAD per subunit.</text>
</comment>
<dbReference type="Pfam" id="PF00875">
    <property type="entry name" value="DNA_photolyase"/>
    <property type="match status" value="1"/>
</dbReference>
<evidence type="ECO:0000313" key="10">
    <source>
        <dbReference type="Proteomes" id="UP000041254"/>
    </source>
</evidence>
<dbReference type="STRING" id="1169540.A0A0G4EW58"/>
<dbReference type="InterPro" id="IPR006050">
    <property type="entry name" value="DNA_photolyase_N"/>
</dbReference>
<feature type="site" description="Electron transfer via tryptophanyl radical" evidence="6">
    <location>
        <position position="339"/>
    </location>
</feature>
<dbReference type="PROSITE" id="PS00394">
    <property type="entry name" value="DNA_PHOTOLYASES_1_1"/>
    <property type="match status" value="1"/>
</dbReference>
<dbReference type="SUPFAM" id="SSF52425">
    <property type="entry name" value="Cryptochrome/photolyase, N-terminal domain"/>
    <property type="match status" value="1"/>
</dbReference>
<dbReference type="GO" id="GO:0005737">
    <property type="term" value="C:cytoplasm"/>
    <property type="evidence" value="ECO:0007669"/>
    <property type="project" value="TreeGrafter"/>
</dbReference>
<organism evidence="9 10">
    <name type="scientific">Vitrella brassicaformis (strain CCMP3155)</name>
    <dbReference type="NCBI Taxonomy" id="1169540"/>
    <lineage>
        <taxon>Eukaryota</taxon>
        <taxon>Sar</taxon>
        <taxon>Alveolata</taxon>
        <taxon>Colpodellida</taxon>
        <taxon>Vitrellaceae</taxon>
        <taxon>Vitrella</taxon>
    </lineage>
</organism>
<dbReference type="GO" id="GO:0005634">
    <property type="term" value="C:nucleus"/>
    <property type="evidence" value="ECO:0007669"/>
    <property type="project" value="TreeGrafter"/>
</dbReference>
<feature type="binding site" evidence="5">
    <location>
        <begin position="405"/>
        <end position="407"/>
    </location>
    <ligand>
        <name>FAD</name>
        <dbReference type="ChEBI" id="CHEBI:57692"/>
    </ligand>
</feature>
<dbReference type="GO" id="GO:0071949">
    <property type="term" value="F:FAD binding"/>
    <property type="evidence" value="ECO:0007669"/>
    <property type="project" value="TreeGrafter"/>
</dbReference>
<protein>
    <recommendedName>
        <fullName evidence="8">Photolyase/cryptochrome alpha/beta domain-containing protein</fullName>
    </recommendedName>
</protein>
<dbReference type="Gene3D" id="3.40.50.620">
    <property type="entry name" value="HUPs"/>
    <property type="match status" value="1"/>
</dbReference>
<evidence type="ECO:0000256" key="1">
    <source>
        <dbReference type="ARBA" id="ARBA00005862"/>
    </source>
</evidence>
<dbReference type="PhylomeDB" id="A0A0G4EW58"/>
<dbReference type="InterPro" id="IPR005101">
    <property type="entry name" value="Cryptochr/Photolyase_FAD-bd"/>
</dbReference>
<dbReference type="PROSITE" id="PS51645">
    <property type="entry name" value="PHR_CRY_ALPHA_BETA"/>
    <property type="match status" value="1"/>
</dbReference>
<evidence type="ECO:0000259" key="8">
    <source>
        <dbReference type="PROSITE" id="PS51645"/>
    </source>
</evidence>
<dbReference type="GO" id="GO:0006950">
    <property type="term" value="P:response to stress"/>
    <property type="evidence" value="ECO:0007669"/>
    <property type="project" value="UniProtKB-ARBA"/>
</dbReference>
<evidence type="ECO:0000256" key="2">
    <source>
        <dbReference type="ARBA" id="ARBA00022630"/>
    </source>
</evidence>
<name>A0A0G4EW58_VITBC</name>
<evidence type="ECO:0000256" key="7">
    <source>
        <dbReference type="SAM" id="MobiDB-lite"/>
    </source>
</evidence>
<dbReference type="InterPro" id="IPR018394">
    <property type="entry name" value="DNA_photolyase_1_CS_C"/>
</dbReference>
<evidence type="ECO:0000256" key="5">
    <source>
        <dbReference type="PIRSR" id="PIRSR602081-1"/>
    </source>
</evidence>
<evidence type="ECO:0000256" key="3">
    <source>
        <dbReference type="ARBA" id="ARBA00022827"/>
    </source>
</evidence>
<dbReference type="PANTHER" id="PTHR11455">
    <property type="entry name" value="CRYPTOCHROME"/>
    <property type="match status" value="1"/>
</dbReference>
<keyword evidence="10" id="KW-1185">Reference proteome</keyword>
<evidence type="ECO:0000313" key="9">
    <source>
        <dbReference type="EMBL" id="CEM03182.1"/>
    </source>
</evidence>
<feature type="compositionally biased region" description="Basic residues" evidence="7">
    <location>
        <begin position="8"/>
        <end position="17"/>
    </location>
</feature>
<comment type="similarity">
    <text evidence="1">Belongs to the DNA photolyase class-1 family.</text>
</comment>
<gene>
    <name evidence="9" type="ORF">Vbra_21030</name>
</gene>
<feature type="region of interest" description="Disordered" evidence="7">
    <location>
        <begin position="1"/>
        <end position="25"/>
    </location>
</feature>
<feature type="site" description="Electron transfer via tryptophanyl radical" evidence="6">
    <location>
        <position position="415"/>
    </location>
</feature>
<keyword evidence="4" id="KW-0157">Chromophore</keyword>
<sequence length="592" mass="68572">MPEGLTKAQKKNQKRKQKRDEQRPQTTAIVWLREDLRLHDNPALHQATQCGAIVIPVYIKDESDPSPWPLRGAALYWKYWSLKCFDNSLRGCGSRLTLRRGDALATIAQLAADTGATSVYWNRACEPWNVERDEHVKESLQMNGIQVHDFKGVVLYEPWEANPDDNAHRAGFGSVGFFRAACERLGEPSKPLPAVEKLKAPLLWPASLTVDDLGYQRMPVRKGGEVVDWAASIRQRWEFGEAGALRALDEFITSDASQKFESRQRFRADRKWTAQISPYVRFGELSSRLIYWEAKRRIGHNCQTFIRRLFWRDLAYWTLWKFPSCHTEPLRPQYAHQRWGTDAAALKKWQRGRTGFPLVDAAMRQLWAIGWMPNYLRHVVAGFLVEYMNMHWFEGFKWFDYTLVDSDVAINAYMWQNGGHSGLDQWNFVMHPVYAAKSCDPEGNYVRQWVPELRHLPVEYVHCPWEAPVTLLASARVLLGRDYYRRTIDDLLAARRNSHKAVIEVREGVGKPYVLACGNEKMQLPDGRWVRLITRIDYRMMAANPVTVQTAADAWNKSKRRLLDQMSLALADEQRIYHQSHPDADEEEKADL</sequence>
<dbReference type="GO" id="GO:0043153">
    <property type="term" value="P:entrainment of circadian clock by photoperiod"/>
    <property type="evidence" value="ECO:0007669"/>
    <property type="project" value="TreeGrafter"/>
</dbReference>
<keyword evidence="2 5" id="KW-0285">Flavoprotein</keyword>
<feature type="domain" description="Photolyase/cryptochrome alpha/beta" evidence="8">
    <location>
        <begin position="26"/>
        <end position="155"/>
    </location>
</feature>
<accession>A0A0G4EW58</accession>
<dbReference type="InParanoid" id="A0A0G4EW58"/>
<dbReference type="PRINTS" id="PR00147">
    <property type="entry name" value="DNAPHOTLYASE"/>
</dbReference>
<dbReference type="EMBL" id="CDMY01000336">
    <property type="protein sequence ID" value="CEM03182.1"/>
    <property type="molecule type" value="Genomic_DNA"/>
</dbReference>
<dbReference type="SUPFAM" id="SSF48173">
    <property type="entry name" value="Cryptochrome/photolyase FAD-binding domain"/>
    <property type="match status" value="1"/>
</dbReference>
<reference evidence="9 10" key="1">
    <citation type="submission" date="2014-11" db="EMBL/GenBank/DDBJ databases">
        <authorList>
            <person name="Zhu J."/>
            <person name="Qi W."/>
            <person name="Song R."/>
        </authorList>
    </citation>
    <scope>NUCLEOTIDE SEQUENCE [LARGE SCALE GENOMIC DNA]</scope>
</reference>
<proteinExistence type="inferred from homology"/>
<dbReference type="PANTHER" id="PTHR11455:SF18">
    <property type="entry name" value="SI:CH1073-390K14.1"/>
    <property type="match status" value="1"/>
</dbReference>
<keyword evidence="3 5" id="KW-0274">FAD</keyword>
<dbReference type="InterPro" id="IPR036134">
    <property type="entry name" value="Crypto/Photolyase_FAD-like_sf"/>
</dbReference>
<dbReference type="Pfam" id="PF03441">
    <property type="entry name" value="FAD_binding_7"/>
    <property type="match status" value="1"/>
</dbReference>
<feature type="site" description="Electron transfer via tryptophanyl radical" evidence="6">
    <location>
        <position position="392"/>
    </location>
</feature>
<evidence type="ECO:0000256" key="6">
    <source>
        <dbReference type="PIRSR" id="PIRSR602081-2"/>
    </source>
</evidence>
<dbReference type="Gene3D" id="1.25.40.80">
    <property type="match status" value="1"/>
</dbReference>
<dbReference type="InterPro" id="IPR036155">
    <property type="entry name" value="Crypto/Photolyase_N_sf"/>
</dbReference>
<dbReference type="GO" id="GO:0032922">
    <property type="term" value="P:circadian regulation of gene expression"/>
    <property type="evidence" value="ECO:0007669"/>
    <property type="project" value="TreeGrafter"/>
</dbReference>
<dbReference type="InterPro" id="IPR014729">
    <property type="entry name" value="Rossmann-like_a/b/a_fold"/>
</dbReference>
<evidence type="ECO:0000256" key="4">
    <source>
        <dbReference type="ARBA" id="ARBA00022991"/>
    </source>
</evidence>
<feature type="binding site" evidence="5">
    <location>
        <begin position="273"/>
        <end position="277"/>
    </location>
    <ligand>
        <name>FAD</name>
        <dbReference type="ChEBI" id="CHEBI:57692"/>
    </ligand>
</feature>
<dbReference type="Proteomes" id="UP000041254">
    <property type="component" value="Unassembled WGS sequence"/>
</dbReference>
<dbReference type="GO" id="GO:0003677">
    <property type="term" value="F:DNA binding"/>
    <property type="evidence" value="ECO:0007669"/>
    <property type="project" value="TreeGrafter"/>
</dbReference>
<dbReference type="AlphaFoldDB" id="A0A0G4EW58"/>
<dbReference type="Gene3D" id="1.10.579.10">
    <property type="entry name" value="DNA Cyclobutane Dipyrimidine Photolyase, subunit A, domain 3"/>
    <property type="match status" value="1"/>
</dbReference>
<dbReference type="VEuPathDB" id="CryptoDB:Vbra_21030"/>
<feature type="binding site" evidence="5">
    <location>
        <position position="305"/>
    </location>
    <ligand>
        <name>FAD</name>
        <dbReference type="ChEBI" id="CHEBI:57692"/>
    </ligand>
</feature>
<dbReference type="GO" id="GO:0006139">
    <property type="term" value="P:nucleobase-containing compound metabolic process"/>
    <property type="evidence" value="ECO:0007669"/>
    <property type="project" value="UniProtKB-ARBA"/>
</dbReference>
<dbReference type="OMA" id="ETLIDWD"/>